<evidence type="ECO:0000259" key="4">
    <source>
        <dbReference type="SMART" id="SM01216"/>
    </source>
</evidence>
<feature type="domain" description="FMP27/BLTP2/Hobbit GFWDK motif-containing RBG unit" evidence="2">
    <location>
        <begin position="1256"/>
        <end position="1412"/>
    </location>
</feature>
<dbReference type="SMART" id="SM01215">
    <property type="entry name" value="Fmp27_SW"/>
    <property type="match status" value="1"/>
</dbReference>
<dbReference type="InterPro" id="IPR019415">
    <property type="entry name" value="FMP27_SW_RBG"/>
</dbReference>
<keyword evidence="6" id="KW-1185">Reference proteome</keyword>
<reference evidence="5 6" key="1">
    <citation type="journal article" date="2016" name="Proc. Natl. Acad. Sci. U.S.A.">
        <title>Comparative genomics of biotechnologically important yeasts.</title>
        <authorList>
            <person name="Riley R."/>
            <person name="Haridas S."/>
            <person name="Wolfe K.H."/>
            <person name="Lopes M.R."/>
            <person name="Hittinger C.T."/>
            <person name="Goeker M."/>
            <person name="Salamov A.A."/>
            <person name="Wisecaver J.H."/>
            <person name="Long T.M."/>
            <person name="Calvey C.H."/>
            <person name="Aerts A.L."/>
            <person name="Barry K.W."/>
            <person name="Choi C."/>
            <person name="Clum A."/>
            <person name="Coughlan A.Y."/>
            <person name="Deshpande S."/>
            <person name="Douglass A.P."/>
            <person name="Hanson S.J."/>
            <person name="Klenk H.-P."/>
            <person name="LaButti K.M."/>
            <person name="Lapidus A."/>
            <person name="Lindquist E.A."/>
            <person name="Lipzen A.M."/>
            <person name="Meier-Kolthoff J.P."/>
            <person name="Ohm R.A."/>
            <person name="Otillar R.P."/>
            <person name="Pangilinan J.L."/>
            <person name="Peng Y."/>
            <person name="Rokas A."/>
            <person name="Rosa C.A."/>
            <person name="Scheuner C."/>
            <person name="Sibirny A.A."/>
            <person name="Slot J.C."/>
            <person name="Stielow J.B."/>
            <person name="Sun H."/>
            <person name="Kurtzman C.P."/>
            <person name="Blackwell M."/>
            <person name="Grigoriev I.V."/>
            <person name="Jeffries T.W."/>
        </authorList>
    </citation>
    <scope>NUCLEOTIDE SEQUENCE [LARGE SCALE GENOMIC DNA]</scope>
    <source>
        <strain evidence="5 6">NRRL Y-2026</strain>
    </source>
</reference>
<dbReference type="PANTHER" id="PTHR15678">
    <property type="entry name" value="ANTIGEN MLAA-22-RELATED"/>
    <property type="match status" value="1"/>
</dbReference>
<dbReference type="OrthoDB" id="1562405at2759"/>
<dbReference type="Proteomes" id="UP000094455">
    <property type="component" value="Unassembled WGS sequence"/>
</dbReference>
<evidence type="ECO:0008006" key="7">
    <source>
        <dbReference type="Google" id="ProtNLM"/>
    </source>
</evidence>
<feature type="domain" description="FMP27 WPPW motif-containing RBG unit" evidence="4">
    <location>
        <begin position="1669"/>
        <end position="1999"/>
    </location>
</feature>
<evidence type="ECO:0000256" key="1">
    <source>
        <dbReference type="SAM" id="MobiDB-lite"/>
    </source>
</evidence>
<evidence type="ECO:0000259" key="2">
    <source>
        <dbReference type="SMART" id="SM01214"/>
    </source>
</evidence>
<dbReference type="STRING" id="763406.A0A1E3NI90"/>
<name>A0A1E3NI90_9ASCO</name>
<evidence type="ECO:0000259" key="3">
    <source>
        <dbReference type="SMART" id="SM01215"/>
    </source>
</evidence>
<feature type="compositionally biased region" description="Low complexity" evidence="1">
    <location>
        <begin position="494"/>
        <end position="511"/>
    </location>
</feature>
<proteinExistence type="predicted"/>
<dbReference type="SMART" id="SM01214">
    <property type="entry name" value="Fmp27_GFWDK"/>
    <property type="match status" value="1"/>
</dbReference>
<dbReference type="PANTHER" id="PTHR15678:SF6">
    <property type="entry name" value="BRIDGE-LIKE LIPID TRANSFER PROTEIN FAMILY MEMBER 2"/>
    <property type="match status" value="1"/>
</dbReference>
<dbReference type="SMART" id="SM01216">
    <property type="entry name" value="Fmp27_WPPW"/>
    <property type="match status" value="1"/>
</dbReference>
<dbReference type="InterPro" id="IPR019441">
    <property type="entry name" value="FMP27/BLTP2/Hobbit_GFWDK_RBG"/>
</dbReference>
<dbReference type="EMBL" id="KV454004">
    <property type="protein sequence ID" value="ODQ45849.1"/>
    <property type="molecule type" value="Genomic_DNA"/>
</dbReference>
<dbReference type="RefSeq" id="XP_019016962.1">
    <property type="nucleotide sequence ID" value="XM_019161470.1"/>
</dbReference>
<gene>
    <name evidence="5" type="ORF">PICMEDRAFT_17113</name>
</gene>
<organism evidence="5 6">
    <name type="scientific">Pichia membranifaciens NRRL Y-2026</name>
    <dbReference type="NCBI Taxonomy" id="763406"/>
    <lineage>
        <taxon>Eukaryota</taxon>
        <taxon>Fungi</taxon>
        <taxon>Dikarya</taxon>
        <taxon>Ascomycota</taxon>
        <taxon>Saccharomycotina</taxon>
        <taxon>Pichiomycetes</taxon>
        <taxon>Pichiales</taxon>
        <taxon>Pichiaceae</taxon>
        <taxon>Pichia</taxon>
    </lineage>
</organism>
<dbReference type="InterPro" id="IPR045167">
    <property type="entry name" value="Hobbit"/>
</dbReference>
<feature type="region of interest" description="Disordered" evidence="1">
    <location>
        <begin position="2303"/>
        <end position="2361"/>
    </location>
</feature>
<feature type="compositionally biased region" description="Basic and acidic residues" evidence="1">
    <location>
        <begin position="2350"/>
        <end position="2361"/>
    </location>
</feature>
<dbReference type="InterPro" id="IPR019449">
    <property type="entry name" value="FMP27_WPPW_RBG"/>
</dbReference>
<dbReference type="Pfam" id="PF10344">
    <property type="entry name" value="Hobbit"/>
    <property type="match status" value="2"/>
</dbReference>
<sequence>MVYSFNWYGVVVVCYIAHRALQYLIYVCFGLEYSYINPFALTIHGLKYKSNAAEKVGIEVGRVKLHFSVFRKRNSHVNLSISDVVCDLTGIPEVNASSEHSASAHSASGSKDSTPIYDKKFIEKLGHDRPYDPKAPVVIFPEDKKLKRLTNFLIKSLPHLSFVFLNSKILLTPDLSVVCEKITGKTDINSPVANPSFLKRSRNLHHTWASSLQLENCYLFSKSADQILSKFIGRCETSINFKLDLNTGVASSLKIILRLVEIEVSVLYLLKLIKAVNPKFTVVDADDADEVGKSDNPKSVHKYRLYFYGFVFRLLKHASVSIQTLSLTEIPATTTKKINKFLEKQDDASLDDVIFVAVEVASSSLEVGPVSPNQVGYSLKFVEGSLPLQWIVTLGNIKLSLNYSKIQNYTGTEKEFDIMFIPNLLFTLESTMLINLLRVVFDKEIKHNFTKKQTISVLQLTVANPSMDVSTEQLSILLKAFKERKVEIAKRGMDTSSDPATPTSAGTSSSDASKKDEKHRKDELKKIILNTSPKFQIKLLLEKPLLMIKSENGVIENRNIHLSTFQPSMLSLQFEVTAIDKGMDFSFRCDIPDTSLIYQRDNLNRSAVTIKDSQIKVNAHLFDLYDVSLSLELGQVMLDLNSLEVLNGLSILYNSLLTHLLNNKPVIPRKKNHKVDAAKNAHESLFNPIPDWFSHVGISLNNIILKIGSKSLFIPPDELLSESNTQNNIVNHKIFTPSSVTYSINKVDIQLKNQIQEGESDDNPSTHYSEYSKSPEDYYWTISGKVVNSQILTRMLHPSLEVDIKERILQIPEIDLSFYCLKNGVFELSNFVTKLNISHSVSSHFTIFSSFYLLKNALSHHKSSKQTENTRHEHASKVNSESQTEELSLLNVLNIKWFLKEAQIKVMMPQEFSFRLDLFDLKGFANTKTVVMEQKLLRLAVKKYPKAEFYNCLLTLDNMRLVCLLPDDSNELMKVSIHDSNIKISIPSNFIVHSLFDAIILTAKLTKKFIASVKEGPSRTLDKTSPTGVVKLPNIKLKSESLAFMIDDDPFEAELNMIFQLGLLEQRARLEKYKCFNQYLDTVKEKAGNRYSDDKRLSFLNKNLSSLFSNPSLLEQNIEDEELAFILTDCGKKLHKLRVNISKSWIMLIKEFKLKRHTVVQSNMEFLSANLGSFLPVSSSFNSKLVDFNENPSLMGLYFHNFTARVRPPKFENDSGDALEFMYRVGKGVPKDTEWDKVIPMRLILSASEVRVHLRDFPLPLAYIPNYKSAERWSDSFVLKATLVFSEPMPKTDKEYMYLPVPMYFNVVDECGIYSWQAPKTTTSVKCYYECECIISSDNPTMVTWSTAYQAVMRQLNICFDTFSKPTSDPSPKLGIWDKMRNILHGYVKINWKNDESEVRLNILNSYDPYKILGYNAGFTLVFKKGVEWMINDPHRKLERDYFIFRSKSILFGIPNHLSQPLPCWCSKNLIFLPSSDENLVLSSMYGYYLDQNLYVSDDSHLKDIIDLIRDLEFETHNICLNGDIELTLSMIFERKNEDGTKSIKFKPHYENILTSSDKVKDKDNFDSYKGFRSDYIHMALKLSAKASTYNVLRLTPRSIFHFIGWFKQFSGDIGLPIRNGTLWAANEESVKLGGHLMTFKFMFDVAPLYIFHGYRIDLTKPDNHTVIGLKAKIANFRCDLHQRKEKKVKHVDFLDQSFEIMKMSFYIGKVDLDDVDLRIVGLKFEEPGDKTMPIHKFEIFDDDQDWVDLNDYEEVGLPAIANCDITGQIHPLSYASHFCYWMNMKLDDNQFGNEDSHDCCIDAENFPKSKFQHIFDTDKLKFKWHSFIRNLVFEYLAGIEFRAAYVYSTSYTARKAVVEKLEEAGKSQPDSAGTKKMPDFSVNNAEEFDYVMRSLNDFAKNTVAVDHMLLRFRDVQLQMMVSPSDDHLVLFRTQHNEIEIVSLMDEGWVKYLKSADIAKRFGTIFKNADLLMMSRKEYASIGKKNKHYGSTSSWPAFLDGDEPENYIKSKTLLSDVLIYFVMEKASNSYAGGKRRNKLYLNIPTFETRIDSDSYLTFFKVAQKLMMYVSPQQKHFAEMVESLALATEDTNKRFLLQNLEALSHEIRTLLFIHKTTTPLRCVSNGETYFDPLLRQKCSKLFSKALILSKLALQSSDSVGDEKDDECFMEWVITASNINIDFVDNKHTFMNFAMKESSFSRLEMLDKSTINEISIKKIQIGNKDYNILYPELLTQFVPNGHDIKGTNLDSMVKIMWEFGEKVGGMHNIKNVEIECHPMKISMEDKTGLKLMHFLFPDEIKYQDSKRVGDSSSDEDDEYSSSSTEATVIDSDNEMTESGIDKDNNAHNGTLAKEELEKTEDISKKKSSAEILSEFLSTSDESREELYSNISKKSSISFVGSQSTKNVKAENNIISTYSQKLNKSLVSGKIVNTVPALDNLLKANIKSKNPELSDKSLSISEMSERAKTFFSIRKFLFADFVLNVTFSGKGKLRLINVNNLTLMVPAFQVSRKLWTSIDMINAVKKHVVKTLLKQTGRLLRNKMFVYKSKKRVNRLNKAVSKR</sequence>
<feature type="region of interest" description="Disordered" evidence="1">
    <location>
        <begin position="491"/>
        <end position="519"/>
    </location>
</feature>
<feature type="domain" description="FMP27 SW motif-containing RBG unit" evidence="3">
    <location>
        <begin position="1132"/>
        <end position="1234"/>
    </location>
</feature>
<protein>
    <recommendedName>
        <fullName evidence="7">FMP27 GFWDK domain-containing protein</fullName>
    </recommendedName>
</protein>
<evidence type="ECO:0000313" key="6">
    <source>
        <dbReference type="Proteomes" id="UP000094455"/>
    </source>
</evidence>
<dbReference type="GeneID" id="30178157"/>
<evidence type="ECO:0000313" key="5">
    <source>
        <dbReference type="EMBL" id="ODQ45849.1"/>
    </source>
</evidence>
<accession>A0A1E3NI90</accession>